<dbReference type="InterPro" id="IPR037118">
    <property type="entry name" value="Val-tRNA_synth_C_sf"/>
</dbReference>
<evidence type="ECO:0000256" key="1">
    <source>
        <dbReference type="ARBA" id="ARBA00022490"/>
    </source>
</evidence>
<keyword evidence="4 11" id="KW-0227">DNA damage</keyword>
<dbReference type="InterPro" id="IPR003439">
    <property type="entry name" value="ABC_transporter-like_ATP-bd"/>
</dbReference>
<sequence>MSLLSMNQVSFTWGGAPLLDKISLEINPGERIGLLGRNGAGKSTLMKLIAGEIDPDDGEVKPEKDLRIARLVQEVPSGCAQRVHDYVAEEAAPFYEHEWEAEHAVEKILSRMSLQGDAPFDSLSSGMKRRVLLARSIVQSPDILLLDEPTNHLDIPSIRWLEQFLQSYSSTLLFVTHDRMFLQTLATRIVEIDRGHLYDWTCDYDTFLKRKEAFLEAEEKQNALFDKKLAEEEVWIRKGIKARRTRNEGRVRALKKMREERRQRRSQVGNVNMQVANAERSGQLVIEAKDVAFSYDNNPVIQDFSTLITRGDKIGIIGRNGAGKTTLLKLLLGELKPDRGTVRLGTNLEILYFDQLREQLDEEKTVVENVGEGQETLVINGKPKNIYGYLQDFLFTPERARRPARYLSGGERNRLLLAKLFKRPTNLMIFDEPTNDLDAETLELLEELIGNHPGTLLLVSHDRAFLNNVVSATLVFEEEGRVKEYAGGYDDYLLQSGINNDTQKSDNVSKAKIESPKVQKKKVVKLSFKEQRELEQIPQRIEELEQEQAELHTAMASPEFFKQTNEIIAEASARVETVQQELESLLERWEELEARS</sequence>
<organism evidence="13 14">
    <name type="scientific">Gimesia aquarii</name>
    <dbReference type="NCBI Taxonomy" id="2527964"/>
    <lineage>
        <taxon>Bacteria</taxon>
        <taxon>Pseudomonadati</taxon>
        <taxon>Planctomycetota</taxon>
        <taxon>Planctomycetia</taxon>
        <taxon>Planctomycetales</taxon>
        <taxon>Planctomycetaceae</taxon>
        <taxon>Gimesia</taxon>
    </lineage>
</organism>
<keyword evidence="7 11" id="KW-0238">DNA-binding</keyword>
<dbReference type="Pfam" id="PF00005">
    <property type="entry name" value="ABC_tran"/>
    <property type="match status" value="2"/>
</dbReference>
<feature type="domain" description="ABC transporter" evidence="12">
    <location>
        <begin position="4"/>
        <end position="219"/>
    </location>
</feature>
<evidence type="ECO:0000256" key="5">
    <source>
        <dbReference type="ARBA" id="ARBA00022801"/>
    </source>
</evidence>
<evidence type="ECO:0000313" key="14">
    <source>
        <dbReference type="Proteomes" id="UP000318704"/>
    </source>
</evidence>
<dbReference type="FunFam" id="3.40.50.300:FF:000309">
    <property type="entry name" value="ABC transporter ATP-binding protein"/>
    <property type="match status" value="1"/>
</dbReference>
<evidence type="ECO:0000256" key="8">
    <source>
        <dbReference type="ARBA" id="ARBA00023204"/>
    </source>
</evidence>
<dbReference type="InterPro" id="IPR017871">
    <property type="entry name" value="ABC_transporter-like_CS"/>
</dbReference>
<dbReference type="GO" id="GO:0016887">
    <property type="term" value="F:ATP hydrolysis activity"/>
    <property type="evidence" value="ECO:0007669"/>
    <property type="project" value="UniProtKB-UniRule"/>
</dbReference>
<feature type="binding site" evidence="11">
    <location>
        <begin position="318"/>
        <end position="325"/>
    </location>
    <ligand>
        <name>ATP</name>
        <dbReference type="ChEBI" id="CHEBI:30616"/>
        <label>2</label>
    </ligand>
</feature>
<dbReference type="PANTHER" id="PTHR42855">
    <property type="entry name" value="ABC TRANSPORTER ATP-BINDING SUBUNIT"/>
    <property type="match status" value="1"/>
</dbReference>
<keyword evidence="6 11" id="KW-0067">ATP-binding</keyword>
<dbReference type="InterPro" id="IPR032524">
    <property type="entry name" value="ABC_tran_C"/>
</dbReference>
<dbReference type="PROSITE" id="PS50893">
    <property type="entry name" value="ABC_TRANSPORTER_2"/>
    <property type="match status" value="2"/>
</dbReference>
<comment type="subcellular location">
    <subcellularLocation>
        <location evidence="11">Cytoplasm</location>
    </subcellularLocation>
    <text evidence="11">Associates with ribosomes.</text>
</comment>
<dbReference type="GO" id="GO:0006281">
    <property type="term" value="P:DNA repair"/>
    <property type="evidence" value="ECO:0007669"/>
    <property type="project" value="UniProtKB-KW"/>
</dbReference>
<keyword evidence="5 11" id="KW-0378">Hydrolase</keyword>
<comment type="function">
    <text evidence="11">Probably plays a role in ribosome assembly or function. May be involved in resolution of branched DNA intermediates that result from template switching in postreplication gaps. Binds DNA and has ATPase activity.</text>
</comment>
<keyword evidence="11" id="KW-0175">Coiled coil</keyword>
<evidence type="ECO:0000256" key="7">
    <source>
        <dbReference type="ARBA" id="ARBA00023125"/>
    </source>
</evidence>
<dbReference type="GO" id="GO:0005524">
    <property type="term" value="F:ATP binding"/>
    <property type="evidence" value="ECO:0007669"/>
    <property type="project" value="UniProtKB-UniRule"/>
</dbReference>
<keyword evidence="8 11" id="KW-0234">DNA repair</keyword>
<dbReference type="SMART" id="SM00382">
    <property type="entry name" value="AAA"/>
    <property type="match status" value="2"/>
</dbReference>
<dbReference type="Gene3D" id="1.10.287.380">
    <property type="entry name" value="Valyl-tRNA synthetase, C-terminal domain"/>
    <property type="match status" value="1"/>
</dbReference>
<keyword evidence="2 11" id="KW-0677">Repeat</keyword>
<evidence type="ECO:0000256" key="6">
    <source>
        <dbReference type="ARBA" id="ARBA00022840"/>
    </source>
</evidence>
<dbReference type="GO" id="GO:0043022">
    <property type="term" value="F:ribosome binding"/>
    <property type="evidence" value="ECO:0007669"/>
    <property type="project" value="UniProtKB-UniRule"/>
</dbReference>
<evidence type="ECO:0000313" key="13">
    <source>
        <dbReference type="EMBL" id="QDT97309.1"/>
    </source>
</evidence>
<evidence type="ECO:0000256" key="4">
    <source>
        <dbReference type="ARBA" id="ARBA00022763"/>
    </source>
</evidence>
<keyword evidence="1 11" id="KW-0963">Cytoplasm</keyword>
<protein>
    <recommendedName>
        <fullName evidence="11">ATP-binding protein Uup</fullName>
        <ecNumber evidence="11">3.6.1.-</ecNumber>
    </recommendedName>
</protein>
<dbReference type="EC" id="3.6.1.-" evidence="11"/>
<feature type="domain" description="ABC transporter" evidence="12">
    <location>
        <begin position="286"/>
        <end position="504"/>
    </location>
</feature>
<comment type="catalytic activity">
    <reaction evidence="9 11">
        <text>ATP + H2O = ADP + phosphate + H(+)</text>
        <dbReference type="Rhea" id="RHEA:13065"/>
        <dbReference type="ChEBI" id="CHEBI:15377"/>
        <dbReference type="ChEBI" id="CHEBI:15378"/>
        <dbReference type="ChEBI" id="CHEBI:30616"/>
        <dbReference type="ChEBI" id="CHEBI:43474"/>
        <dbReference type="ChEBI" id="CHEBI:456216"/>
    </reaction>
</comment>
<dbReference type="GO" id="GO:0005737">
    <property type="term" value="C:cytoplasm"/>
    <property type="evidence" value="ECO:0007669"/>
    <property type="project" value="UniProtKB-SubCell"/>
</dbReference>
<dbReference type="Gene3D" id="3.40.50.300">
    <property type="entry name" value="P-loop containing nucleotide triphosphate hydrolases"/>
    <property type="match status" value="2"/>
</dbReference>
<reference evidence="13 14" key="1">
    <citation type="submission" date="2019-03" db="EMBL/GenBank/DDBJ databases">
        <title>Deep-cultivation of Planctomycetes and their phenomic and genomic characterization uncovers novel biology.</title>
        <authorList>
            <person name="Wiegand S."/>
            <person name="Jogler M."/>
            <person name="Boedeker C."/>
            <person name="Pinto D."/>
            <person name="Vollmers J."/>
            <person name="Rivas-Marin E."/>
            <person name="Kohn T."/>
            <person name="Peeters S.H."/>
            <person name="Heuer A."/>
            <person name="Rast P."/>
            <person name="Oberbeckmann S."/>
            <person name="Bunk B."/>
            <person name="Jeske O."/>
            <person name="Meyerdierks A."/>
            <person name="Storesund J.E."/>
            <person name="Kallscheuer N."/>
            <person name="Luecker S."/>
            <person name="Lage O.M."/>
            <person name="Pohl T."/>
            <person name="Merkel B.J."/>
            <person name="Hornburger P."/>
            <person name="Mueller R.-W."/>
            <person name="Bruemmer F."/>
            <person name="Labrenz M."/>
            <person name="Spormann A.M."/>
            <person name="Op den Camp H."/>
            <person name="Overmann J."/>
            <person name="Amann R."/>
            <person name="Jetten M.S.M."/>
            <person name="Mascher T."/>
            <person name="Medema M.H."/>
            <person name="Devos D.P."/>
            <person name="Kaster A.-K."/>
            <person name="Ovreas L."/>
            <person name="Rohde M."/>
            <person name="Galperin M.Y."/>
            <person name="Jogler C."/>
        </authorList>
    </citation>
    <scope>NUCLEOTIDE SEQUENCE [LARGE SCALE GENOMIC DNA]</scope>
    <source>
        <strain evidence="13 14">V144</strain>
    </source>
</reference>
<evidence type="ECO:0000256" key="2">
    <source>
        <dbReference type="ARBA" id="ARBA00022737"/>
    </source>
</evidence>
<dbReference type="InterPro" id="IPR003593">
    <property type="entry name" value="AAA+_ATPase"/>
</dbReference>
<evidence type="ECO:0000259" key="12">
    <source>
        <dbReference type="PROSITE" id="PS50893"/>
    </source>
</evidence>
<evidence type="ECO:0000256" key="9">
    <source>
        <dbReference type="ARBA" id="ARBA00049360"/>
    </source>
</evidence>
<gene>
    <name evidence="11 13" type="primary">uup</name>
    <name evidence="13" type="ORF">V144x_27820</name>
</gene>
<feature type="coiled-coil region" evidence="11">
    <location>
        <begin position="534"/>
        <end position="595"/>
    </location>
</feature>
<dbReference type="SUPFAM" id="SSF52540">
    <property type="entry name" value="P-loop containing nucleoside triphosphate hydrolases"/>
    <property type="match status" value="2"/>
</dbReference>
<dbReference type="PANTHER" id="PTHR42855:SF1">
    <property type="entry name" value="ABC TRANSPORTER DOMAIN-CONTAINING PROTEIN"/>
    <property type="match status" value="1"/>
</dbReference>
<dbReference type="Pfam" id="PF12848">
    <property type="entry name" value="ABC_tran_Xtn"/>
    <property type="match status" value="1"/>
</dbReference>
<dbReference type="InterPro" id="IPR032781">
    <property type="entry name" value="ABC_tran_Xtn"/>
</dbReference>
<proteinExistence type="inferred from homology"/>
<dbReference type="KEGG" id="gaw:V144x_27820"/>
<dbReference type="PROSITE" id="PS00211">
    <property type="entry name" value="ABC_TRANSPORTER_1"/>
    <property type="match status" value="2"/>
</dbReference>
<dbReference type="InterPro" id="IPR051309">
    <property type="entry name" value="ABCF_ATPase"/>
</dbReference>
<keyword evidence="3 11" id="KW-0547">Nucleotide-binding</keyword>
<dbReference type="HAMAP" id="MF_00848">
    <property type="entry name" value="Uup"/>
    <property type="match status" value="1"/>
</dbReference>
<dbReference type="EMBL" id="CP037920">
    <property type="protein sequence ID" value="QDT97309.1"/>
    <property type="molecule type" value="Genomic_DNA"/>
</dbReference>
<accession>A0A517VWC2</accession>
<comment type="similarity">
    <text evidence="10 11">Belongs to the ABC transporter superfamily. ABCF family. Uup subfamily.</text>
</comment>
<dbReference type="GO" id="GO:0003677">
    <property type="term" value="F:DNA binding"/>
    <property type="evidence" value="ECO:0007669"/>
    <property type="project" value="UniProtKB-UniRule"/>
</dbReference>
<evidence type="ECO:0000256" key="10">
    <source>
        <dbReference type="ARBA" id="ARBA00061478"/>
    </source>
</evidence>
<dbReference type="AlphaFoldDB" id="A0A517VWC2"/>
<dbReference type="CDD" id="cd03221">
    <property type="entry name" value="ABCF_EF-3"/>
    <property type="match status" value="2"/>
</dbReference>
<dbReference type="Proteomes" id="UP000318704">
    <property type="component" value="Chromosome"/>
</dbReference>
<dbReference type="InterPro" id="IPR027417">
    <property type="entry name" value="P-loop_NTPase"/>
</dbReference>
<dbReference type="InterPro" id="IPR043686">
    <property type="entry name" value="Uup"/>
</dbReference>
<dbReference type="RefSeq" id="WP_144985674.1">
    <property type="nucleotide sequence ID" value="NZ_CP037920.1"/>
</dbReference>
<dbReference type="FunFam" id="3.40.50.300:FF:000011">
    <property type="entry name" value="Putative ABC transporter ATP-binding component"/>
    <property type="match status" value="1"/>
</dbReference>
<dbReference type="Pfam" id="PF16326">
    <property type="entry name" value="ABC_tran_CTD"/>
    <property type="match status" value="1"/>
</dbReference>
<feature type="binding site" evidence="11">
    <location>
        <begin position="36"/>
        <end position="43"/>
    </location>
    <ligand>
        <name>ATP</name>
        <dbReference type="ChEBI" id="CHEBI:30616"/>
        <label>1</label>
    </ligand>
</feature>
<evidence type="ECO:0000256" key="11">
    <source>
        <dbReference type="HAMAP-Rule" id="MF_00848"/>
    </source>
</evidence>
<name>A0A517VWC2_9PLAN</name>
<evidence type="ECO:0000256" key="3">
    <source>
        <dbReference type="ARBA" id="ARBA00022741"/>
    </source>
</evidence>